<evidence type="ECO:0000313" key="1">
    <source>
        <dbReference type="EMBL" id="KAF0689855.1"/>
    </source>
</evidence>
<dbReference type="EMBL" id="CAADRA010006429">
    <property type="protein sequence ID" value="VFT95459.1"/>
    <property type="molecule type" value="Genomic_DNA"/>
</dbReference>
<dbReference type="OrthoDB" id="60691at2759"/>
<sequence>MEHLDWLKFKSRTPASVLGHKRFAMFYRPGAQTAVTRAVQRALNRGSKNATSSAFRRMRNKNVVLESVVRPVIVAGVPMLINCASYMTDIKTMFTCFEEDDDGTYVCMCPVLVVDVSIAKI</sequence>
<accession>A0A485LEV2</accession>
<keyword evidence="3" id="KW-1185">Reference proteome</keyword>
<dbReference type="AlphaFoldDB" id="A0A485LEV2"/>
<protein>
    <submittedName>
        <fullName evidence="2">Aste57867_18725 protein</fullName>
    </submittedName>
</protein>
<reference evidence="1" key="2">
    <citation type="submission" date="2019-06" db="EMBL/GenBank/DDBJ databases">
        <title>Genomics analysis of Aphanomyces spp. identifies a new class of oomycete effector associated with host adaptation.</title>
        <authorList>
            <person name="Gaulin E."/>
        </authorList>
    </citation>
    <scope>NUCLEOTIDE SEQUENCE</scope>
    <source>
        <strain evidence="1">CBS 578.67</strain>
    </source>
</reference>
<evidence type="ECO:0000313" key="3">
    <source>
        <dbReference type="Proteomes" id="UP000332933"/>
    </source>
</evidence>
<dbReference type="Proteomes" id="UP000332933">
    <property type="component" value="Unassembled WGS sequence"/>
</dbReference>
<name>A0A485LEV2_9STRA</name>
<evidence type="ECO:0000313" key="2">
    <source>
        <dbReference type="EMBL" id="VFT95459.1"/>
    </source>
</evidence>
<proteinExistence type="predicted"/>
<organism evidence="2 3">
    <name type="scientific">Aphanomyces stellatus</name>
    <dbReference type="NCBI Taxonomy" id="120398"/>
    <lineage>
        <taxon>Eukaryota</taxon>
        <taxon>Sar</taxon>
        <taxon>Stramenopiles</taxon>
        <taxon>Oomycota</taxon>
        <taxon>Saprolegniomycetes</taxon>
        <taxon>Saprolegniales</taxon>
        <taxon>Verrucalvaceae</taxon>
        <taxon>Aphanomyces</taxon>
    </lineage>
</organism>
<gene>
    <name evidence="2" type="primary">Aste57867_18725</name>
    <name evidence="1" type="ORF">As57867_018661</name>
    <name evidence="2" type="ORF">ASTE57867_18725</name>
</gene>
<dbReference type="EMBL" id="VJMH01006408">
    <property type="protein sequence ID" value="KAF0689855.1"/>
    <property type="molecule type" value="Genomic_DNA"/>
</dbReference>
<reference evidence="2 3" key="1">
    <citation type="submission" date="2019-03" db="EMBL/GenBank/DDBJ databases">
        <authorList>
            <person name="Gaulin E."/>
            <person name="Dumas B."/>
        </authorList>
    </citation>
    <scope>NUCLEOTIDE SEQUENCE [LARGE SCALE GENOMIC DNA]</scope>
    <source>
        <strain evidence="2">CBS 568.67</strain>
    </source>
</reference>